<dbReference type="AlphaFoldDB" id="A0A7D7QWA6"/>
<feature type="transmembrane region" description="Helical" evidence="1">
    <location>
        <begin position="29"/>
        <end position="55"/>
    </location>
</feature>
<dbReference type="RefSeq" id="WP_181886044.1">
    <property type="nucleotide sequence ID" value="NZ_CP059472.1"/>
</dbReference>
<keyword evidence="1" id="KW-1133">Transmembrane helix</keyword>
<dbReference type="Proteomes" id="UP000515349">
    <property type="component" value="Chromosome"/>
</dbReference>
<gene>
    <name evidence="4" type="ORF">H1R16_01265</name>
    <name evidence="3" type="ORF">H2507_02005</name>
</gene>
<keyword evidence="1" id="KW-0812">Transmembrane</keyword>
<dbReference type="EMBL" id="JACEUX010000001">
    <property type="protein sequence ID" value="MBA5245934.1"/>
    <property type="molecule type" value="Genomic_DNA"/>
</dbReference>
<keyword evidence="6" id="KW-1185">Reference proteome</keyword>
<feature type="domain" description="YdbS-like PH" evidence="2">
    <location>
        <begin position="89"/>
        <end position="159"/>
    </location>
</feature>
<dbReference type="KEGG" id="cbau:H1R16_01265"/>
<sequence>MSEFKNDKVLDHDLPRFEEVELTPVSPKYLQVIIVNSIIFSLIVMGAAATGYFFLKEVLADYIWMFLSIILGLVLFNFGYQILAFGQRKYAFRERDVIYQYGLISKSIIIIPFNRIQHTALEEGWLSRSLGLKSLTVFTAGGGGSDLSINGLPKGIAESFNQLILTKIDSEKALSDSLTNDNLSAVNQDYTHDRSTLNSSPHDEHPV</sequence>
<evidence type="ECO:0000313" key="3">
    <source>
        <dbReference type="EMBL" id="MBA5245934.1"/>
    </source>
</evidence>
<proteinExistence type="predicted"/>
<organism evidence="4 5">
    <name type="scientific">Marnyiella aurantia</name>
    <dbReference type="NCBI Taxonomy" id="2758037"/>
    <lineage>
        <taxon>Bacteria</taxon>
        <taxon>Pseudomonadati</taxon>
        <taxon>Bacteroidota</taxon>
        <taxon>Flavobacteriia</taxon>
        <taxon>Flavobacteriales</taxon>
        <taxon>Weeksellaceae</taxon>
        <taxon>Marnyiella</taxon>
    </lineage>
</organism>
<dbReference type="Proteomes" id="UP000539710">
    <property type="component" value="Unassembled WGS sequence"/>
</dbReference>
<reference evidence="4 5" key="1">
    <citation type="submission" date="2020-07" db="EMBL/GenBank/DDBJ databases">
        <title>Chryseobacterium sp.cx-624.</title>
        <authorList>
            <person name="Yang C."/>
        </authorList>
    </citation>
    <scope>NUCLEOTIDE SEQUENCE [LARGE SCALE GENOMIC DNA]</scope>
    <source>
        <strain evidence="5">cx-624</strain>
        <strain evidence="4">Cx-624</strain>
    </source>
</reference>
<accession>A0A7D7QWA6</accession>
<evidence type="ECO:0000313" key="4">
    <source>
        <dbReference type="EMBL" id="QMS98670.1"/>
    </source>
</evidence>
<reference evidence="6" key="2">
    <citation type="submission" date="2020-07" db="EMBL/GenBank/DDBJ databases">
        <title>Flavobacterium sp. xlx-214.</title>
        <authorList>
            <person name="Yang C."/>
        </authorList>
    </citation>
    <scope>NUCLEOTIDE SEQUENCE [LARGE SCALE GENOMIC DNA]</scope>
    <source>
        <strain evidence="6">CX-624</strain>
    </source>
</reference>
<dbReference type="PANTHER" id="PTHR34473:SF3">
    <property type="entry name" value="TRANSMEMBRANE PROTEIN-RELATED"/>
    <property type="match status" value="1"/>
</dbReference>
<evidence type="ECO:0000256" key="1">
    <source>
        <dbReference type="SAM" id="Phobius"/>
    </source>
</evidence>
<evidence type="ECO:0000313" key="5">
    <source>
        <dbReference type="Proteomes" id="UP000515349"/>
    </source>
</evidence>
<evidence type="ECO:0000313" key="6">
    <source>
        <dbReference type="Proteomes" id="UP000539710"/>
    </source>
</evidence>
<dbReference type="Pfam" id="PF03703">
    <property type="entry name" value="bPH_2"/>
    <property type="match status" value="1"/>
</dbReference>
<evidence type="ECO:0000259" key="2">
    <source>
        <dbReference type="Pfam" id="PF03703"/>
    </source>
</evidence>
<keyword evidence="1" id="KW-0472">Membrane</keyword>
<dbReference type="PANTHER" id="PTHR34473">
    <property type="entry name" value="UPF0699 TRANSMEMBRANE PROTEIN YDBS"/>
    <property type="match status" value="1"/>
</dbReference>
<feature type="transmembrane region" description="Helical" evidence="1">
    <location>
        <begin position="62"/>
        <end position="83"/>
    </location>
</feature>
<reference evidence="3" key="3">
    <citation type="submission" date="2020-07" db="EMBL/GenBank/DDBJ databases">
        <authorList>
            <person name="Yang C."/>
        </authorList>
    </citation>
    <scope>NUCLEOTIDE SEQUENCE</scope>
    <source>
        <strain evidence="3">Cx-624</strain>
    </source>
</reference>
<dbReference type="EMBL" id="CP059472">
    <property type="protein sequence ID" value="QMS98670.1"/>
    <property type="molecule type" value="Genomic_DNA"/>
</dbReference>
<protein>
    <submittedName>
        <fullName evidence="4">PH domain-containing protein</fullName>
    </submittedName>
</protein>
<name>A0A7D7QWA6_9FLAO</name>
<dbReference type="InterPro" id="IPR005182">
    <property type="entry name" value="YdbS-like_PH"/>
</dbReference>